<organism evidence="1 2">
    <name type="scientific">candidate division CPR2 bacterium GW2011_GWC2_39_10</name>
    <dbReference type="NCBI Taxonomy" id="1618345"/>
    <lineage>
        <taxon>Bacteria</taxon>
        <taxon>Bacteria division CPR2</taxon>
    </lineage>
</organism>
<evidence type="ECO:0000313" key="2">
    <source>
        <dbReference type="Proteomes" id="UP000034207"/>
    </source>
</evidence>
<dbReference type="AlphaFoldDB" id="A0A0G0LP63"/>
<evidence type="ECO:0000313" key="1">
    <source>
        <dbReference type="EMBL" id="KKQ93663.1"/>
    </source>
</evidence>
<dbReference type="EMBL" id="LBVV01000017">
    <property type="protein sequence ID" value="KKQ93663.1"/>
    <property type="molecule type" value="Genomic_DNA"/>
</dbReference>
<dbReference type="STRING" id="1618345.UT18_C0017G0033"/>
<gene>
    <name evidence="1" type="ORF">UT18_C0017G0033</name>
</gene>
<sequence length="228" mass="25733">MKKVEKILFVRALIILLLFLLLLLFLTYGLKKYENERRQVTITTTPYITRYPTPTAPANYEVHYAMVVNASSGYIVVFDEKIGSERTIRDSGRIIKVRKFTYTDCAGTETIDCLGEGEIYGTGDISSLKRGDNVDLIINSRSEVSKILAGKTISNTTTPTFSNYEFGYASMNYNYIAFRRDNYSKAFLVDSKTQYLMDGASGNINSFKDGDICTVMVAENLITKLETR</sequence>
<reference evidence="1 2" key="1">
    <citation type="journal article" date="2015" name="Nature">
        <title>rRNA introns, odd ribosomes, and small enigmatic genomes across a large radiation of phyla.</title>
        <authorList>
            <person name="Brown C.T."/>
            <person name="Hug L.A."/>
            <person name="Thomas B.C."/>
            <person name="Sharon I."/>
            <person name="Castelle C.J."/>
            <person name="Singh A."/>
            <person name="Wilkins M.J."/>
            <person name="Williams K.H."/>
            <person name="Banfield J.F."/>
        </authorList>
    </citation>
    <scope>NUCLEOTIDE SEQUENCE [LARGE SCALE GENOMIC DNA]</scope>
</reference>
<accession>A0A0G0LP63</accession>
<protein>
    <submittedName>
        <fullName evidence="1">Uncharacterized protein</fullName>
    </submittedName>
</protein>
<proteinExistence type="predicted"/>
<name>A0A0G0LP63_UNCC2</name>
<comment type="caution">
    <text evidence="1">The sequence shown here is derived from an EMBL/GenBank/DDBJ whole genome shotgun (WGS) entry which is preliminary data.</text>
</comment>
<dbReference type="Proteomes" id="UP000034207">
    <property type="component" value="Unassembled WGS sequence"/>
</dbReference>